<keyword evidence="1" id="KW-0175">Coiled coil</keyword>
<proteinExistence type="predicted"/>
<dbReference type="EMBL" id="FPJE01000045">
    <property type="protein sequence ID" value="SFW77491.1"/>
    <property type="molecule type" value="Genomic_DNA"/>
</dbReference>
<evidence type="ECO:0000313" key="3">
    <source>
        <dbReference type="EMBL" id="SFW77491.1"/>
    </source>
</evidence>
<dbReference type="RefSeq" id="WP_072319450.1">
    <property type="nucleotide sequence ID" value="NZ_FPJE01000045.1"/>
</dbReference>
<keyword evidence="2" id="KW-1133">Transmembrane helix</keyword>
<feature type="transmembrane region" description="Helical" evidence="2">
    <location>
        <begin position="42"/>
        <end position="64"/>
    </location>
</feature>
<dbReference type="OrthoDB" id="1410489at2"/>
<accession>A0A1K1RZD3</accession>
<keyword evidence="2" id="KW-0472">Membrane</keyword>
<feature type="transmembrane region" description="Helical" evidence="2">
    <location>
        <begin position="71"/>
        <end position="88"/>
    </location>
</feature>
<reference evidence="3 4" key="1">
    <citation type="submission" date="2016-11" db="EMBL/GenBank/DDBJ databases">
        <authorList>
            <person name="Jaros S."/>
            <person name="Januszkiewicz K."/>
            <person name="Wedrychowicz H."/>
        </authorList>
    </citation>
    <scope>NUCLEOTIDE SEQUENCE [LARGE SCALE GENOMIC DNA]</scope>
    <source>
        <strain evidence="3 4">CGMCC 1.12145</strain>
    </source>
</reference>
<evidence type="ECO:0000256" key="2">
    <source>
        <dbReference type="SAM" id="Phobius"/>
    </source>
</evidence>
<organism evidence="3 4">
    <name type="scientific">Sinomicrobium oceani</name>
    <dbReference type="NCBI Taxonomy" id="1150368"/>
    <lineage>
        <taxon>Bacteria</taxon>
        <taxon>Pseudomonadati</taxon>
        <taxon>Bacteroidota</taxon>
        <taxon>Flavobacteriia</taxon>
        <taxon>Flavobacteriales</taxon>
        <taxon>Flavobacteriaceae</taxon>
        <taxon>Sinomicrobium</taxon>
    </lineage>
</organism>
<evidence type="ECO:0000313" key="4">
    <source>
        <dbReference type="Proteomes" id="UP000182248"/>
    </source>
</evidence>
<keyword evidence="4" id="KW-1185">Reference proteome</keyword>
<name>A0A1K1RZD3_9FLAO</name>
<evidence type="ECO:0000256" key="1">
    <source>
        <dbReference type="SAM" id="Coils"/>
    </source>
</evidence>
<sequence>MEENKSRFKLSRANWIFAGIVIGISALIFLRNDGINAYSLGHLLGSIVTVGLIPLIFAFLVWLIRRRKAYAGTYTFNFVLVLMCFGMIKEIGAIRKEKTESMNNMTRSLSEYKEKISNEEDAISAYEEFSSNVDESLSKLIQNSSGNEQEVYRKLQKFVTLNKEQMTNWEKSYDSVMTPRILDFSVLNTPEEYNYQIAVIEHYQNQSEVYKQYFTNRKSLVSELFKNIPKDNQTLKGVVKGINKKDSIQRPVFIPLMDTHISYSRNLIDLLALLKEYDGTWEYQNDELIFENEKMEQRYLAIIQKVAENEDQINELTDKLIEMM</sequence>
<dbReference type="Proteomes" id="UP000182248">
    <property type="component" value="Unassembled WGS sequence"/>
</dbReference>
<feature type="transmembrane region" description="Helical" evidence="2">
    <location>
        <begin position="12"/>
        <end position="30"/>
    </location>
</feature>
<protein>
    <submittedName>
        <fullName evidence="3">Uncharacterized protein</fullName>
    </submittedName>
</protein>
<feature type="coiled-coil region" evidence="1">
    <location>
        <begin position="95"/>
        <end position="129"/>
    </location>
</feature>
<dbReference type="AlphaFoldDB" id="A0A1K1RZD3"/>
<keyword evidence="2" id="KW-0812">Transmembrane</keyword>
<gene>
    <name evidence="3" type="ORF">SAMN02927921_04237</name>
</gene>
<dbReference type="STRING" id="1150368.SAMN02927921_04237"/>